<name>A0A438FBY5_VITVI</name>
<dbReference type="SUPFAM" id="SSF101447">
    <property type="entry name" value="Formin homology 2 domain (FH2 domain)"/>
    <property type="match status" value="1"/>
</dbReference>
<feature type="region of interest" description="Disordered" evidence="2">
    <location>
        <begin position="651"/>
        <end position="691"/>
    </location>
</feature>
<feature type="compositionally biased region" description="Low complexity" evidence="2">
    <location>
        <begin position="88"/>
        <end position="100"/>
    </location>
</feature>
<evidence type="ECO:0000313" key="7">
    <source>
        <dbReference type="Proteomes" id="UP000288805"/>
    </source>
</evidence>
<keyword evidence="3" id="KW-0812">Transmembrane</keyword>
<gene>
    <name evidence="6" type="primary">FH6_2</name>
    <name evidence="6" type="ORF">CK203_078827</name>
</gene>
<comment type="similarity">
    <text evidence="1">Belongs to the formin-like family. Class-I subfamily.</text>
</comment>
<sequence>MRLVCFYLFFVLLLSFSLHTAATALSQRRILHQPLFPDSSPPPGADSPPPPPPDSQVFPNPDQPFFPEVPTGPTTDASQPPPATTNGTAPIPTATQPTKPTKKVAIAISVGIVTLGMLSALAFFLYRHRVKHPGESQKLVGGGSQSFQEDRECRRRVFCTLGRSDRYRPSPELQPLPPLNNPPVRNNSPQAMSWSDEEGHETVFYTPQASSIGNDEGFYTPVSRQNKDLSKSRRSASSPETKHAIIPSIKQQPPPPPPPPPPPSRPPQQLSAQSSQLAIAHTPKRPKFSTPPPPPNVARLQALTNQFTETSTIPAPPPPPPPPPLTTPRKSGSSESSVPLIPSEWRRKFFWRLDADDVDGAKPKLKPLHWDKVRATSDRATVWDQLKSSSFQLNEDMMETLFGCNSAVSIPKEATRKSVLPLARKLLETPRMGRVWKVLEKLEKSTQFYTMVEGTRGQHGGKASQGGASHGGHPGRVDLIEQGMEKGLEDLREQIQDLREGALGSQCGVKDGSLAARMDARDQEIRQELAIYKTAVSARVWPLMRPPRVEVPKPHTFSGKRDAKELDNFLWHMERYFEAITLTDEATKVRTATLYLTDNATLWWRRRFADIERGTCTIDTWDAFKREIKRQFYPKMWLIYKEEFEASQAHGLDPVTRPKVGETKRSQGHTPKEGSSKGPSGKDGKGKDKRKEFKPRTNCFLCDGPHWARDCPKRKALNAMIEEKEQEDDAKMGSLQLLNALKAKPMPKTPQSKGLMYVEAL</sequence>
<dbReference type="Proteomes" id="UP000288805">
    <property type="component" value="Unassembled WGS sequence"/>
</dbReference>
<evidence type="ECO:0000259" key="5">
    <source>
        <dbReference type="Pfam" id="PF02181"/>
    </source>
</evidence>
<dbReference type="InterPro" id="IPR042201">
    <property type="entry name" value="FH2_Formin_sf"/>
</dbReference>
<feature type="compositionally biased region" description="Pro residues" evidence="2">
    <location>
        <begin position="39"/>
        <end position="54"/>
    </location>
</feature>
<feature type="signal peptide" evidence="4">
    <location>
        <begin position="1"/>
        <end position="24"/>
    </location>
</feature>
<keyword evidence="3" id="KW-0472">Membrane</keyword>
<feature type="compositionally biased region" description="Pro residues" evidence="2">
    <location>
        <begin position="252"/>
        <end position="266"/>
    </location>
</feature>
<feature type="compositionally biased region" description="Pro residues" evidence="2">
    <location>
        <begin position="172"/>
        <end position="181"/>
    </location>
</feature>
<feature type="compositionally biased region" description="Pro residues" evidence="2">
    <location>
        <begin position="314"/>
        <end position="326"/>
    </location>
</feature>
<proteinExistence type="inferred from homology"/>
<feature type="compositionally biased region" description="Low complexity" evidence="2">
    <location>
        <begin position="267"/>
        <end position="276"/>
    </location>
</feature>
<organism evidence="6 7">
    <name type="scientific">Vitis vinifera</name>
    <name type="common">Grape</name>
    <dbReference type="NCBI Taxonomy" id="29760"/>
    <lineage>
        <taxon>Eukaryota</taxon>
        <taxon>Viridiplantae</taxon>
        <taxon>Streptophyta</taxon>
        <taxon>Embryophyta</taxon>
        <taxon>Tracheophyta</taxon>
        <taxon>Spermatophyta</taxon>
        <taxon>Magnoliopsida</taxon>
        <taxon>eudicotyledons</taxon>
        <taxon>Gunneridae</taxon>
        <taxon>Pentapetalae</taxon>
        <taxon>rosids</taxon>
        <taxon>Vitales</taxon>
        <taxon>Vitaceae</taxon>
        <taxon>Viteae</taxon>
        <taxon>Vitis</taxon>
    </lineage>
</organism>
<evidence type="ECO:0000256" key="4">
    <source>
        <dbReference type="SAM" id="SignalP"/>
    </source>
</evidence>
<feature type="region of interest" description="Disordered" evidence="2">
    <location>
        <begin position="34"/>
        <end position="100"/>
    </location>
</feature>
<feature type="domain" description="FH2" evidence="5">
    <location>
        <begin position="361"/>
        <end position="415"/>
    </location>
</feature>
<protein>
    <submittedName>
        <fullName evidence="6">Formin-like protein 6</fullName>
    </submittedName>
</protein>
<dbReference type="GO" id="GO:0051015">
    <property type="term" value="F:actin filament binding"/>
    <property type="evidence" value="ECO:0007669"/>
    <property type="project" value="InterPro"/>
</dbReference>
<dbReference type="Gene3D" id="1.20.58.2220">
    <property type="entry name" value="Formin, FH2 domain"/>
    <property type="match status" value="1"/>
</dbReference>
<evidence type="ECO:0000256" key="1">
    <source>
        <dbReference type="ARBA" id="ARBA00025793"/>
    </source>
</evidence>
<dbReference type="GO" id="GO:0045010">
    <property type="term" value="P:actin nucleation"/>
    <property type="evidence" value="ECO:0007669"/>
    <property type="project" value="InterPro"/>
</dbReference>
<dbReference type="Pfam" id="PF02181">
    <property type="entry name" value="FH2"/>
    <property type="match status" value="1"/>
</dbReference>
<keyword evidence="3" id="KW-1133">Transmembrane helix</keyword>
<dbReference type="AlphaFoldDB" id="A0A438FBY5"/>
<feature type="transmembrane region" description="Helical" evidence="3">
    <location>
        <begin position="104"/>
        <end position="126"/>
    </location>
</feature>
<dbReference type="InterPro" id="IPR027643">
    <property type="entry name" value="Formin-like_plant"/>
</dbReference>
<evidence type="ECO:0000256" key="2">
    <source>
        <dbReference type="SAM" id="MobiDB-lite"/>
    </source>
</evidence>
<feature type="region of interest" description="Disordered" evidence="2">
    <location>
        <begin position="309"/>
        <end position="339"/>
    </location>
</feature>
<reference evidence="6 7" key="1">
    <citation type="journal article" date="2018" name="PLoS Genet.">
        <title>Population sequencing reveals clonal diversity and ancestral inbreeding in the grapevine cultivar Chardonnay.</title>
        <authorList>
            <person name="Roach M.J."/>
            <person name="Johnson D.L."/>
            <person name="Bohlmann J."/>
            <person name="van Vuuren H.J."/>
            <person name="Jones S.J."/>
            <person name="Pretorius I.S."/>
            <person name="Schmidt S.A."/>
            <person name="Borneman A.R."/>
        </authorList>
    </citation>
    <scope>NUCLEOTIDE SEQUENCE [LARGE SCALE GENOMIC DNA]</scope>
    <source>
        <strain evidence="7">cv. Chardonnay</strain>
        <tissue evidence="6">Leaf</tissue>
    </source>
</reference>
<accession>A0A438FBY5</accession>
<evidence type="ECO:0000256" key="3">
    <source>
        <dbReference type="SAM" id="Phobius"/>
    </source>
</evidence>
<dbReference type="PANTHER" id="PTHR23213">
    <property type="entry name" value="FORMIN-RELATED"/>
    <property type="match status" value="1"/>
</dbReference>
<evidence type="ECO:0000313" key="6">
    <source>
        <dbReference type="EMBL" id="RVW57489.1"/>
    </source>
</evidence>
<feature type="compositionally biased region" description="Basic and acidic residues" evidence="2">
    <location>
        <begin position="659"/>
        <end position="691"/>
    </location>
</feature>
<feature type="chain" id="PRO_5019095960" evidence="4">
    <location>
        <begin position="25"/>
        <end position="761"/>
    </location>
</feature>
<dbReference type="InterPro" id="IPR015425">
    <property type="entry name" value="FH2_Formin"/>
</dbReference>
<comment type="caution">
    <text evidence="6">The sequence shown here is derived from an EMBL/GenBank/DDBJ whole genome shotgun (WGS) entry which is preliminary data.</text>
</comment>
<dbReference type="EMBL" id="QGNW01001055">
    <property type="protein sequence ID" value="RVW57489.1"/>
    <property type="molecule type" value="Genomic_DNA"/>
</dbReference>
<dbReference type="PANTHER" id="PTHR23213:SF338">
    <property type="entry name" value="FORMIN-LIKE PROTEIN 6"/>
    <property type="match status" value="1"/>
</dbReference>
<keyword evidence="4" id="KW-0732">Signal</keyword>
<feature type="region of interest" description="Disordered" evidence="2">
    <location>
        <begin position="166"/>
        <end position="278"/>
    </location>
</feature>